<sequence length="118" mass="12611">MSLQQDRTPSPAPGGDPGDAGAHPSEQEHAAWSRVRRTATGMGHHAAKNALAAARKAAEDDSLIGRDAFLARAVAEEWERITDTLADHAGTYDPADDPFVQGELAARAHREETAVHDH</sequence>
<proteinExistence type="predicted"/>
<name>A0ABP9IQT2_9ACTN</name>
<evidence type="ECO:0000256" key="1">
    <source>
        <dbReference type="SAM" id="MobiDB-lite"/>
    </source>
</evidence>
<protein>
    <submittedName>
        <fullName evidence="2">Uncharacterized protein</fullName>
    </submittedName>
</protein>
<accession>A0ABP9IQT2</accession>
<dbReference type="RefSeq" id="WP_345645923.1">
    <property type="nucleotide sequence ID" value="NZ_BAABKB010000004.1"/>
</dbReference>
<reference evidence="3" key="1">
    <citation type="journal article" date="2019" name="Int. J. Syst. Evol. Microbiol.">
        <title>The Global Catalogue of Microorganisms (GCM) 10K type strain sequencing project: providing services to taxonomists for standard genome sequencing and annotation.</title>
        <authorList>
            <consortium name="The Broad Institute Genomics Platform"/>
            <consortium name="The Broad Institute Genome Sequencing Center for Infectious Disease"/>
            <person name="Wu L."/>
            <person name="Ma J."/>
        </authorList>
    </citation>
    <scope>NUCLEOTIDE SEQUENCE [LARGE SCALE GENOMIC DNA]</scope>
    <source>
        <strain evidence="3">JCM 18409</strain>
    </source>
</reference>
<gene>
    <name evidence="2" type="ORF">GCM10023335_23750</name>
</gene>
<evidence type="ECO:0000313" key="3">
    <source>
        <dbReference type="Proteomes" id="UP001501759"/>
    </source>
</evidence>
<comment type="caution">
    <text evidence="2">The sequence shown here is derived from an EMBL/GenBank/DDBJ whole genome shotgun (WGS) entry which is preliminary data.</text>
</comment>
<dbReference type="EMBL" id="BAABKB010000004">
    <property type="protein sequence ID" value="GAA5006318.1"/>
    <property type="molecule type" value="Genomic_DNA"/>
</dbReference>
<organism evidence="2 3">
    <name type="scientific">Streptomyces siamensis</name>
    <dbReference type="NCBI Taxonomy" id="1274986"/>
    <lineage>
        <taxon>Bacteria</taxon>
        <taxon>Bacillati</taxon>
        <taxon>Actinomycetota</taxon>
        <taxon>Actinomycetes</taxon>
        <taxon>Kitasatosporales</taxon>
        <taxon>Streptomycetaceae</taxon>
        <taxon>Streptomyces</taxon>
    </lineage>
</organism>
<dbReference type="Proteomes" id="UP001501759">
    <property type="component" value="Unassembled WGS sequence"/>
</dbReference>
<evidence type="ECO:0000313" key="2">
    <source>
        <dbReference type="EMBL" id="GAA5006318.1"/>
    </source>
</evidence>
<keyword evidence="3" id="KW-1185">Reference proteome</keyword>
<feature type="region of interest" description="Disordered" evidence="1">
    <location>
        <begin position="1"/>
        <end position="51"/>
    </location>
</feature>